<sequence>MRYDNWDVILFPEGSNIPIPEYRTACYLSRDEGGHELPTLRTYIGSLKPNTPFRISLHHWGPPKLSPLVQEKQRQFRMGATFTVQVIIDGTRL</sequence>
<protein>
    <submittedName>
        <fullName evidence="1">Uncharacterized protein</fullName>
    </submittedName>
</protein>
<keyword evidence="2" id="KW-1185">Reference proteome</keyword>
<name>A0A9W9D724_9PLEO</name>
<reference evidence="1" key="1">
    <citation type="submission" date="2022-10" db="EMBL/GenBank/DDBJ databases">
        <title>Tapping the CABI collections for fungal endophytes: first genome assemblies for Collariella, Neodidymelliopsis, Ascochyta clinopodiicola, Didymella pomorum, Didymosphaeria variabile, Neocosmospora piperis and Neocucurbitaria cava.</title>
        <authorList>
            <person name="Hill R."/>
        </authorList>
    </citation>
    <scope>NUCLEOTIDE SEQUENCE</scope>
    <source>
        <strain evidence="1">IMI 355091</strain>
    </source>
</reference>
<accession>A0A9W9D724</accession>
<dbReference type="EMBL" id="JAPEVA010000042">
    <property type="protein sequence ID" value="KAJ4404529.1"/>
    <property type="molecule type" value="Genomic_DNA"/>
</dbReference>
<dbReference type="AlphaFoldDB" id="A0A9W9D724"/>
<evidence type="ECO:0000313" key="2">
    <source>
        <dbReference type="Proteomes" id="UP001140510"/>
    </source>
</evidence>
<comment type="caution">
    <text evidence="1">The sequence shown here is derived from an EMBL/GenBank/DDBJ whole genome shotgun (WGS) entry which is preliminary data.</text>
</comment>
<organism evidence="1 2">
    <name type="scientific">Didymella pomorum</name>
    <dbReference type="NCBI Taxonomy" id="749634"/>
    <lineage>
        <taxon>Eukaryota</taxon>
        <taxon>Fungi</taxon>
        <taxon>Dikarya</taxon>
        <taxon>Ascomycota</taxon>
        <taxon>Pezizomycotina</taxon>
        <taxon>Dothideomycetes</taxon>
        <taxon>Pleosporomycetidae</taxon>
        <taxon>Pleosporales</taxon>
        <taxon>Pleosporineae</taxon>
        <taxon>Didymellaceae</taxon>
        <taxon>Didymella</taxon>
    </lineage>
</organism>
<evidence type="ECO:0000313" key="1">
    <source>
        <dbReference type="EMBL" id="KAJ4404529.1"/>
    </source>
</evidence>
<dbReference type="OrthoDB" id="5417628at2759"/>
<dbReference type="Proteomes" id="UP001140510">
    <property type="component" value="Unassembled WGS sequence"/>
</dbReference>
<gene>
    <name evidence="1" type="ORF">N0V91_005873</name>
</gene>
<proteinExistence type="predicted"/>